<name>A0A1Y1J943_PLAGO</name>
<dbReference type="OrthoDB" id="385869at2759"/>
<feature type="transmembrane region" description="Helical" evidence="2">
    <location>
        <begin position="174"/>
        <end position="196"/>
    </location>
</feature>
<dbReference type="AlphaFoldDB" id="A0A1Y1J943"/>
<proteinExistence type="predicted"/>
<dbReference type="GeneID" id="39745726"/>
<feature type="transmembrane region" description="Helical" evidence="2">
    <location>
        <begin position="202"/>
        <end position="221"/>
    </location>
</feature>
<dbReference type="EMBL" id="BDQF01000001">
    <property type="protein sequence ID" value="GAW79026.1"/>
    <property type="molecule type" value="Genomic_DNA"/>
</dbReference>
<dbReference type="Pfam" id="PF12420">
    <property type="entry name" value="DUF3671"/>
    <property type="match status" value="1"/>
</dbReference>
<dbReference type="InterPro" id="IPR022139">
    <property type="entry name" value="Fam-L/Fam-M-like_plasmodium"/>
</dbReference>
<evidence type="ECO:0000256" key="2">
    <source>
        <dbReference type="SAM" id="Phobius"/>
    </source>
</evidence>
<keyword evidence="2" id="KW-0472">Membrane</keyword>
<accession>A0A1Y1J943</accession>
<organism evidence="3 4">
    <name type="scientific">Plasmodium gonderi</name>
    <dbReference type="NCBI Taxonomy" id="77519"/>
    <lineage>
        <taxon>Eukaryota</taxon>
        <taxon>Sar</taxon>
        <taxon>Alveolata</taxon>
        <taxon>Apicomplexa</taxon>
        <taxon>Aconoidasida</taxon>
        <taxon>Haemosporida</taxon>
        <taxon>Plasmodiidae</taxon>
        <taxon>Plasmodium</taxon>
        <taxon>Plasmodium (Plasmodium)</taxon>
    </lineage>
</organism>
<dbReference type="RefSeq" id="XP_028541615.1">
    <property type="nucleotide sequence ID" value="XM_028685814.1"/>
</dbReference>
<protein>
    <submittedName>
        <fullName evidence="3">Uncharacterized protein</fullName>
    </submittedName>
</protein>
<sequence>MIKTKRYSINEIFKFLTFSKISALVLLIWIHHNYNNGNHRSYLLYEKDNTSEKFYLYCNRLLEKYEYGNNSRKRQLSENVKGSKNIVNSSQKWTCSSNSDYHPTSDTETESEQLNICTDSEDDEPEDKYDGFCAKVLTSSQKRALKKFCCSQDFACHRHICRRRWLNKLSKKPSLYFVYIPIVLTILICFLAAGLASSSMLYPVPIILIKAFSLFVIFILIKMS</sequence>
<reference evidence="4" key="1">
    <citation type="submission" date="2017-04" db="EMBL/GenBank/DDBJ databases">
        <title>Plasmodium gonderi genome.</title>
        <authorList>
            <person name="Arisue N."/>
            <person name="Honma H."/>
            <person name="Kawai S."/>
            <person name="Tougan T."/>
            <person name="Tanabe K."/>
            <person name="Horii T."/>
        </authorList>
    </citation>
    <scope>NUCLEOTIDE SEQUENCE [LARGE SCALE GENOMIC DNA]</scope>
    <source>
        <strain evidence="4">ATCC 30045</strain>
    </source>
</reference>
<dbReference type="OMA" id="ACHRHIC"/>
<dbReference type="Proteomes" id="UP000195521">
    <property type="component" value="Unassembled WGS sequence"/>
</dbReference>
<feature type="region of interest" description="Disordered" evidence="1">
    <location>
        <begin position="91"/>
        <end position="113"/>
    </location>
</feature>
<evidence type="ECO:0000256" key="1">
    <source>
        <dbReference type="SAM" id="MobiDB-lite"/>
    </source>
</evidence>
<gene>
    <name evidence="3" type="ORF">PGO_011760</name>
</gene>
<keyword evidence="2" id="KW-1133">Transmembrane helix</keyword>
<keyword evidence="2" id="KW-0812">Transmembrane</keyword>
<evidence type="ECO:0000313" key="4">
    <source>
        <dbReference type="Proteomes" id="UP000195521"/>
    </source>
</evidence>
<evidence type="ECO:0000313" key="3">
    <source>
        <dbReference type="EMBL" id="GAW79026.1"/>
    </source>
</evidence>
<keyword evidence="4" id="KW-1185">Reference proteome</keyword>
<comment type="caution">
    <text evidence="3">The sequence shown here is derived from an EMBL/GenBank/DDBJ whole genome shotgun (WGS) entry which is preliminary data.</text>
</comment>